<comment type="catalytic activity">
    <reaction evidence="22">
        <text>O(6)-methyl-dGTP + H2O = O(6)-methyl-dGMP + diphosphate + H(+)</text>
        <dbReference type="Rhea" id="RHEA:67600"/>
        <dbReference type="ChEBI" id="CHEBI:15377"/>
        <dbReference type="ChEBI" id="CHEBI:15378"/>
        <dbReference type="ChEBI" id="CHEBI:33019"/>
        <dbReference type="ChEBI" id="CHEBI:169974"/>
        <dbReference type="ChEBI" id="CHEBI:169975"/>
    </reaction>
    <physiologicalReaction direction="left-to-right" evidence="22">
        <dbReference type="Rhea" id="RHEA:67601"/>
    </physiologicalReaction>
</comment>
<keyword evidence="29" id="KW-1185">Reference proteome</keyword>
<dbReference type="InterPro" id="IPR020476">
    <property type="entry name" value="Nudix_hydrolase"/>
</dbReference>
<dbReference type="PRINTS" id="PR01403">
    <property type="entry name" value="8OXTPHPHTASE"/>
</dbReference>
<dbReference type="SUPFAM" id="SSF55811">
    <property type="entry name" value="Nudix"/>
    <property type="match status" value="1"/>
</dbReference>
<evidence type="ECO:0000256" key="26">
    <source>
        <dbReference type="SAM" id="MobiDB-lite"/>
    </source>
</evidence>
<evidence type="ECO:0000256" key="22">
    <source>
        <dbReference type="ARBA" id="ARBA00048894"/>
    </source>
</evidence>
<keyword evidence="5" id="KW-0963">Cytoplasm</keyword>
<dbReference type="PANTHER" id="PTHR43758:SF2">
    <property type="entry name" value="OXIDIZED PURINE NUCLEOSIDE TRIPHOSPHATE HYDROLASE"/>
    <property type="match status" value="1"/>
</dbReference>
<comment type="similarity">
    <text evidence="3 25">Belongs to the Nudix hydrolase family.</text>
</comment>
<dbReference type="EMBL" id="SDPO01000004">
    <property type="protein sequence ID" value="RXZ46450.1"/>
    <property type="molecule type" value="Genomic_DNA"/>
</dbReference>
<keyword evidence="6" id="KW-0479">Metal-binding</keyword>
<sequence>MGFDGHPPRHRHPDRLDRRRGRHPEPGAAVALRRGEDPLRLIVLLPQVCVCYLLREREGRVEVLLGRKKHGLGMGYFVAPGGKLEPGESATDAAVREIFEESGLVVAADDLEPRGILSYVFPHKEAWSQESNVFVCRSWTGEPVPSDELDPEWFDVREIPLDEMWDDASRWLPGVLAGGTVRRTFVFGADLATVVEEPGSVT</sequence>
<evidence type="ECO:0000256" key="9">
    <source>
        <dbReference type="ARBA" id="ARBA00022884"/>
    </source>
</evidence>
<evidence type="ECO:0000313" key="29">
    <source>
        <dbReference type="Proteomes" id="UP000292935"/>
    </source>
</evidence>
<comment type="catalytic activity">
    <reaction evidence="10">
        <text>8-oxo-dATP + H2O = 8-oxo-dAMP + diphosphate + H(+)</text>
        <dbReference type="Rhea" id="RHEA:65396"/>
        <dbReference type="ChEBI" id="CHEBI:15377"/>
        <dbReference type="ChEBI" id="CHEBI:15378"/>
        <dbReference type="ChEBI" id="CHEBI:33019"/>
        <dbReference type="ChEBI" id="CHEBI:71361"/>
        <dbReference type="ChEBI" id="CHEBI:172871"/>
    </reaction>
    <physiologicalReaction direction="left-to-right" evidence="10">
        <dbReference type="Rhea" id="RHEA:65397"/>
    </physiologicalReaction>
</comment>
<evidence type="ECO:0000256" key="19">
    <source>
        <dbReference type="ARBA" id="ARBA00031927"/>
    </source>
</evidence>
<comment type="subcellular location">
    <subcellularLocation>
        <location evidence="2">Cytoplasm</location>
    </subcellularLocation>
</comment>
<comment type="function">
    <text evidence="24">Oxidized purine nucleoside triphosphate hydrolase which is a prominent sanitizer of the oxidized nucleotide pool. Catalyzes the hydrolysis of 2-oxo-dATP (2-hydroxy-dATP) into 2-oxo-dAMP. Also has a significant hydrolase activity toward 2-oxo-ATP, 8-oxo-dGTP and 8-oxo-dATP. Through the hydrolysis of oxidized purine nucleoside triphosphates, prevents their incorporation into DNA and the subsequent transversions A:T to C:G and G:C to T:A. Also catalyzes the hydrolysis of methylated purine nucleoside triphosphate preventing their integration into DNA. Through this antimutagenic activity protects cells from oxidative stress.</text>
</comment>
<comment type="subunit">
    <text evidence="4">Monomer.</text>
</comment>
<evidence type="ECO:0000256" key="2">
    <source>
        <dbReference type="ARBA" id="ARBA00004496"/>
    </source>
</evidence>
<dbReference type="GO" id="GO:0046872">
    <property type="term" value="F:metal ion binding"/>
    <property type="evidence" value="ECO:0007669"/>
    <property type="project" value="UniProtKB-KW"/>
</dbReference>
<name>A0A4Q2JK91_9MICO</name>
<dbReference type="GO" id="GO:0042262">
    <property type="term" value="P:DNA protection"/>
    <property type="evidence" value="ECO:0007669"/>
    <property type="project" value="InterPro"/>
</dbReference>
<evidence type="ECO:0000256" key="14">
    <source>
        <dbReference type="ARBA" id="ARBA00026103"/>
    </source>
</evidence>
<evidence type="ECO:0000313" key="28">
    <source>
        <dbReference type="EMBL" id="RXZ46450.1"/>
    </source>
</evidence>
<evidence type="ECO:0000256" key="8">
    <source>
        <dbReference type="ARBA" id="ARBA00022842"/>
    </source>
</evidence>
<evidence type="ECO:0000256" key="25">
    <source>
        <dbReference type="RuleBase" id="RU003476"/>
    </source>
</evidence>
<keyword evidence="9" id="KW-0694">RNA-binding</keyword>
<dbReference type="CDD" id="cd03427">
    <property type="entry name" value="NUDIX_MTH1_Nudt1"/>
    <property type="match status" value="1"/>
</dbReference>
<dbReference type="GO" id="GO:0005737">
    <property type="term" value="C:cytoplasm"/>
    <property type="evidence" value="ECO:0007669"/>
    <property type="project" value="UniProtKB-SubCell"/>
</dbReference>
<dbReference type="EC" id="3.6.1.56" evidence="14"/>
<evidence type="ECO:0000256" key="1">
    <source>
        <dbReference type="ARBA" id="ARBA00001946"/>
    </source>
</evidence>
<evidence type="ECO:0000256" key="4">
    <source>
        <dbReference type="ARBA" id="ARBA00011245"/>
    </source>
</evidence>
<evidence type="ECO:0000256" key="10">
    <source>
        <dbReference type="ARBA" id="ARBA00024448"/>
    </source>
</evidence>
<evidence type="ECO:0000256" key="3">
    <source>
        <dbReference type="ARBA" id="ARBA00005582"/>
    </source>
</evidence>
<organism evidence="28 29">
    <name type="scientific">Agromyces fucosus</name>
    <dbReference type="NCBI Taxonomy" id="41985"/>
    <lineage>
        <taxon>Bacteria</taxon>
        <taxon>Bacillati</taxon>
        <taxon>Actinomycetota</taxon>
        <taxon>Actinomycetes</taxon>
        <taxon>Micrococcales</taxon>
        <taxon>Microbacteriaceae</taxon>
        <taxon>Agromyces</taxon>
    </lineage>
</organism>
<comment type="caution">
    <text evidence="28">The sequence shown here is derived from an EMBL/GenBank/DDBJ whole genome shotgun (WGS) entry which is preliminary data.</text>
</comment>
<comment type="catalytic activity">
    <reaction evidence="13">
        <text>2-oxo-ATP + H2O = 2-oxo-AMP + diphosphate + H(+)</text>
        <dbReference type="Rhea" id="RHEA:67392"/>
        <dbReference type="ChEBI" id="CHEBI:15377"/>
        <dbReference type="ChEBI" id="CHEBI:15378"/>
        <dbReference type="ChEBI" id="CHEBI:33019"/>
        <dbReference type="ChEBI" id="CHEBI:71395"/>
        <dbReference type="ChEBI" id="CHEBI:172878"/>
    </reaction>
    <physiologicalReaction direction="left-to-right" evidence="13">
        <dbReference type="Rhea" id="RHEA:67393"/>
    </physiologicalReaction>
</comment>
<dbReference type="PROSITE" id="PS00893">
    <property type="entry name" value="NUDIX_BOX"/>
    <property type="match status" value="1"/>
</dbReference>
<evidence type="ECO:0000256" key="11">
    <source>
        <dbReference type="ARBA" id="ARBA00024459"/>
    </source>
</evidence>
<dbReference type="Proteomes" id="UP000292935">
    <property type="component" value="Unassembled WGS sequence"/>
</dbReference>
<dbReference type="InterPro" id="IPR020084">
    <property type="entry name" value="NUDIX_hydrolase_CS"/>
</dbReference>
<evidence type="ECO:0000259" key="27">
    <source>
        <dbReference type="PROSITE" id="PS51462"/>
    </source>
</evidence>
<comment type="catalytic activity">
    <reaction evidence="23">
        <text>N(6)-methyl-dATP + H2O = N(6)-methyl-dAMP + diphosphate + H(+)</text>
        <dbReference type="Rhea" id="RHEA:67604"/>
        <dbReference type="ChEBI" id="CHEBI:15377"/>
        <dbReference type="ChEBI" id="CHEBI:15378"/>
        <dbReference type="ChEBI" id="CHEBI:33019"/>
        <dbReference type="ChEBI" id="CHEBI:169976"/>
        <dbReference type="ChEBI" id="CHEBI:172872"/>
    </reaction>
    <physiologicalReaction direction="left-to-right" evidence="23">
        <dbReference type="Rhea" id="RHEA:67605"/>
    </physiologicalReaction>
</comment>
<comment type="catalytic activity">
    <reaction evidence="12">
        <text>8-oxo-dGTP + H2O = 8-oxo-dGMP + diphosphate + H(+)</text>
        <dbReference type="Rhea" id="RHEA:31575"/>
        <dbReference type="ChEBI" id="CHEBI:15377"/>
        <dbReference type="ChEBI" id="CHEBI:15378"/>
        <dbReference type="ChEBI" id="CHEBI:33019"/>
        <dbReference type="ChEBI" id="CHEBI:63224"/>
        <dbReference type="ChEBI" id="CHEBI:77896"/>
    </reaction>
    <physiologicalReaction direction="left-to-right" evidence="12">
        <dbReference type="Rhea" id="RHEA:31576"/>
    </physiologicalReaction>
</comment>
<feature type="domain" description="Nudix hydrolase" evidence="27">
    <location>
        <begin position="44"/>
        <end position="181"/>
    </location>
</feature>
<dbReference type="PROSITE" id="PS51462">
    <property type="entry name" value="NUDIX"/>
    <property type="match status" value="1"/>
</dbReference>
<evidence type="ECO:0000256" key="20">
    <source>
        <dbReference type="ARBA" id="ARBA00032071"/>
    </source>
</evidence>
<dbReference type="PRINTS" id="PR00502">
    <property type="entry name" value="NUDIXFAMILY"/>
</dbReference>
<proteinExistence type="inferred from homology"/>
<comment type="catalytic activity">
    <reaction evidence="21">
        <text>N(6)-methyl-ATP + H2O = N(6)-methyl-AMP + diphosphate + H(+)</text>
        <dbReference type="Rhea" id="RHEA:67608"/>
        <dbReference type="ChEBI" id="CHEBI:15377"/>
        <dbReference type="ChEBI" id="CHEBI:15378"/>
        <dbReference type="ChEBI" id="CHEBI:33019"/>
        <dbReference type="ChEBI" id="CHEBI:144842"/>
        <dbReference type="ChEBI" id="CHEBI:172873"/>
    </reaction>
    <physiologicalReaction direction="left-to-right" evidence="21">
        <dbReference type="Rhea" id="RHEA:67609"/>
    </physiologicalReaction>
</comment>
<dbReference type="InterPro" id="IPR015797">
    <property type="entry name" value="NUDIX_hydrolase-like_dom_sf"/>
</dbReference>
<feature type="compositionally biased region" description="Basic residues" evidence="26">
    <location>
        <begin position="8"/>
        <end position="22"/>
    </location>
</feature>
<evidence type="ECO:0000256" key="18">
    <source>
        <dbReference type="ARBA" id="ARBA00030682"/>
    </source>
</evidence>
<evidence type="ECO:0000256" key="13">
    <source>
        <dbReference type="ARBA" id="ARBA00024596"/>
    </source>
</evidence>
<dbReference type="Pfam" id="PF00293">
    <property type="entry name" value="NUDIX"/>
    <property type="match status" value="1"/>
</dbReference>
<dbReference type="AlphaFoldDB" id="A0A4Q2JK91"/>
<dbReference type="GO" id="GO:0008828">
    <property type="term" value="F:dATP diphosphatase activity"/>
    <property type="evidence" value="ECO:0007669"/>
    <property type="project" value="UniProtKB-EC"/>
</dbReference>
<protein>
    <recommendedName>
        <fullName evidence="15">Oxidized purine nucleoside triphosphate hydrolase</fullName>
        <ecNumber evidence="14">3.6.1.56</ecNumber>
    </recommendedName>
    <alternativeName>
        <fullName evidence="19">2-hydroxy-dATP diphosphatase</fullName>
    </alternativeName>
    <alternativeName>
        <fullName evidence="18">7,8-dihydro-8-oxoguanine triphosphatase</fullName>
    </alternativeName>
    <alternativeName>
        <fullName evidence="17">8-oxo-dGTPase</fullName>
    </alternativeName>
    <alternativeName>
        <fullName evidence="20">Methylated purine nucleoside triphosphate hydrolase</fullName>
    </alternativeName>
    <alternativeName>
        <fullName evidence="16">Nucleoside diphosphate-linked moiety X motif 1</fullName>
    </alternativeName>
</protein>
<feature type="region of interest" description="Disordered" evidence="26">
    <location>
        <begin position="1"/>
        <end position="25"/>
    </location>
</feature>
<evidence type="ECO:0000256" key="12">
    <source>
        <dbReference type="ARBA" id="ARBA00024486"/>
    </source>
</evidence>
<comment type="cofactor">
    <cofactor evidence="1">
        <name>Mg(2+)</name>
        <dbReference type="ChEBI" id="CHEBI:18420"/>
    </cofactor>
</comment>
<keyword evidence="7 25" id="KW-0378">Hydrolase</keyword>
<dbReference type="InterPro" id="IPR003563">
    <property type="entry name" value="8ODP"/>
</dbReference>
<dbReference type="PANTHER" id="PTHR43758">
    <property type="entry name" value="7,8-DIHYDRO-8-OXOGUANINE TRIPHOSPHATASE"/>
    <property type="match status" value="1"/>
</dbReference>
<keyword evidence="8" id="KW-0460">Magnesium</keyword>
<evidence type="ECO:0000256" key="16">
    <source>
        <dbReference type="ARBA" id="ARBA00029673"/>
    </source>
</evidence>
<evidence type="ECO:0000256" key="7">
    <source>
        <dbReference type="ARBA" id="ARBA00022801"/>
    </source>
</evidence>
<evidence type="ECO:0000256" key="17">
    <source>
        <dbReference type="ARBA" id="ARBA00030634"/>
    </source>
</evidence>
<evidence type="ECO:0000256" key="5">
    <source>
        <dbReference type="ARBA" id="ARBA00022490"/>
    </source>
</evidence>
<evidence type="ECO:0000256" key="23">
    <source>
        <dbReference type="ARBA" id="ARBA00049032"/>
    </source>
</evidence>
<dbReference type="OrthoDB" id="9804563at2"/>
<reference evidence="28 29" key="1">
    <citation type="submission" date="2019-01" db="EMBL/GenBank/DDBJ databases">
        <authorList>
            <person name="Li J."/>
        </authorList>
    </citation>
    <scope>NUCLEOTIDE SEQUENCE [LARGE SCALE GENOMIC DNA]</scope>
    <source>
        <strain evidence="28 29">CCUG 35506</strain>
    </source>
</reference>
<dbReference type="Gene3D" id="3.90.79.10">
    <property type="entry name" value="Nucleoside Triphosphate Pyrophosphohydrolase"/>
    <property type="match status" value="1"/>
</dbReference>
<gene>
    <name evidence="28" type="ORF">ESP57_16215</name>
</gene>
<evidence type="ECO:0000256" key="21">
    <source>
        <dbReference type="ARBA" id="ARBA00048002"/>
    </source>
</evidence>
<dbReference type="GO" id="GO:0003723">
    <property type="term" value="F:RNA binding"/>
    <property type="evidence" value="ECO:0007669"/>
    <property type="project" value="UniProtKB-KW"/>
</dbReference>
<evidence type="ECO:0000256" key="6">
    <source>
        <dbReference type="ARBA" id="ARBA00022723"/>
    </source>
</evidence>
<evidence type="ECO:0000256" key="24">
    <source>
        <dbReference type="ARBA" id="ARBA00053094"/>
    </source>
</evidence>
<evidence type="ECO:0000256" key="15">
    <source>
        <dbReference type="ARBA" id="ARBA00026218"/>
    </source>
</evidence>
<comment type="catalytic activity">
    <reaction evidence="11">
        <text>2-oxo-dATP + H2O = 2-oxo-dAMP + diphosphate + H(+)</text>
        <dbReference type="Rhea" id="RHEA:31583"/>
        <dbReference type="ChEBI" id="CHEBI:15377"/>
        <dbReference type="ChEBI" id="CHEBI:15378"/>
        <dbReference type="ChEBI" id="CHEBI:33019"/>
        <dbReference type="ChEBI" id="CHEBI:63212"/>
        <dbReference type="ChEBI" id="CHEBI:77897"/>
        <dbReference type="EC" id="3.6.1.56"/>
    </reaction>
    <physiologicalReaction direction="left-to-right" evidence="11">
        <dbReference type="Rhea" id="RHEA:31584"/>
    </physiologicalReaction>
</comment>
<dbReference type="InterPro" id="IPR000086">
    <property type="entry name" value="NUDIX_hydrolase_dom"/>
</dbReference>
<accession>A0A4Q2JK91</accession>
<dbReference type="GO" id="GO:0008413">
    <property type="term" value="F:8-oxo-7,8-dihydroguanosine triphosphate pyrophosphatase activity"/>
    <property type="evidence" value="ECO:0007669"/>
    <property type="project" value="InterPro"/>
</dbReference>